<dbReference type="EMBL" id="MWQO01000038">
    <property type="protein sequence ID" value="THD09559.1"/>
    <property type="molecule type" value="Genomic_DNA"/>
</dbReference>
<dbReference type="InterPro" id="IPR007712">
    <property type="entry name" value="RelE/ParE_toxin"/>
</dbReference>
<dbReference type="STRING" id="993689.GCA_002077135_02741"/>
<dbReference type="NCBIfam" id="TIGR02385">
    <property type="entry name" value="RelE_StbE"/>
    <property type="match status" value="1"/>
</dbReference>
<comment type="similarity">
    <text evidence="1">Belongs to the RelE toxin family.</text>
</comment>
<evidence type="ECO:0000256" key="2">
    <source>
        <dbReference type="ARBA" id="ARBA00022649"/>
    </source>
</evidence>
<dbReference type="OrthoDB" id="9798046at2"/>
<dbReference type="Proteomes" id="UP000307749">
    <property type="component" value="Unassembled WGS sequence"/>
</dbReference>
<dbReference type="Pfam" id="PF05016">
    <property type="entry name" value="ParE_toxin"/>
    <property type="match status" value="1"/>
</dbReference>
<dbReference type="InterPro" id="IPR051803">
    <property type="entry name" value="TA_system_RelE-like_toxin"/>
</dbReference>
<accession>A0A4S3KLB8</accession>
<dbReference type="AlphaFoldDB" id="A0A4S3KLB8"/>
<dbReference type="RefSeq" id="WP_081128599.1">
    <property type="nucleotide sequence ID" value="NZ_LDOS01000002.1"/>
</dbReference>
<organism evidence="3 4">
    <name type="scientific">Metallibacterium scheffleri</name>
    <dbReference type="NCBI Taxonomy" id="993689"/>
    <lineage>
        <taxon>Bacteria</taxon>
        <taxon>Pseudomonadati</taxon>
        <taxon>Pseudomonadota</taxon>
        <taxon>Gammaproteobacteria</taxon>
        <taxon>Lysobacterales</taxon>
        <taxon>Rhodanobacteraceae</taxon>
        <taxon>Metallibacterium</taxon>
    </lineage>
</organism>
<dbReference type="InterPro" id="IPR035093">
    <property type="entry name" value="RelE/ParE_toxin_dom_sf"/>
</dbReference>
<evidence type="ECO:0000313" key="4">
    <source>
        <dbReference type="Proteomes" id="UP000307749"/>
    </source>
</evidence>
<protein>
    <submittedName>
        <fullName evidence="3">Addiction module antitoxin</fullName>
    </submittedName>
</protein>
<dbReference type="PANTHER" id="PTHR33755">
    <property type="entry name" value="TOXIN PARE1-RELATED"/>
    <property type="match status" value="1"/>
</dbReference>
<evidence type="ECO:0000256" key="1">
    <source>
        <dbReference type="ARBA" id="ARBA00006226"/>
    </source>
</evidence>
<gene>
    <name evidence="3" type="ORF">B1806_10850</name>
</gene>
<dbReference type="Gene3D" id="3.30.2310.20">
    <property type="entry name" value="RelE-like"/>
    <property type="match status" value="1"/>
</dbReference>
<evidence type="ECO:0000313" key="3">
    <source>
        <dbReference type="EMBL" id="THD09559.1"/>
    </source>
</evidence>
<keyword evidence="4" id="KW-1185">Reference proteome</keyword>
<keyword evidence="2" id="KW-1277">Toxin-antitoxin system</keyword>
<sequence>MLPLRWSAKALDELDAIAAYIALFNPAAAEELQALIEASVLPLSEHPYLYRAGRVAGTRELVVHPNYIVIYRVLADQIEIIGVLHAHREYP</sequence>
<proteinExistence type="inferred from homology"/>
<dbReference type="PANTHER" id="PTHR33755:SF6">
    <property type="entry name" value="PLASMID STABILIZATION SYSTEM PROTEIN"/>
    <property type="match status" value="1"/>
</dbReference>
<name>A0A4S3KLB8_9GAMM</name>
<reference evidence="3 4" key="1">
    <citation type="submission" date="2017-02" db="EMBL/GenBank/DDBJ databases">
        <title>Whole genome sequencing of Metallibacterium scheffleri DSM 24874 (T).</title>
        <authorList>
            <person name="Kumar S."/>
            <person name="Patil P."/>
            <person name="Patil P.B."/>
        </authorList>
    </citation>
    <scope>NUCLEOTIDE SEQUENCE [LARGE SCALE GENOMIC DNA]</scope>
    <source>
        <strain evidence="3 4">DSM 24874</strain>
    </source>
</reference>
<comment type="caution">
    <text evidence="3">The sequence shown here is derived from an EMBL/GenBank/DDBJ whole genome shotgun (WGS) entry which is preliminary data.</text>
</comment>